<dbReference type="InParanoid" id="T0RY25"/>
<gene>
    <name evidence="1" type="ORF">SDRG_07507</name>
</gene>
<dbReference type="VEuPathDB" id="FungiDB:SDRG_07507"/>
<evidence type="ECO:0000313" key="2">
    <source>
        <dbReference type="Proteomes" id="UP000030762"/>
    </source>
</evidence>
<sequence>MSHADCESKDLQIHMLLTAAQWKRLATATAMTAKDQAKDKQVAKLKADVQLLLSLEQDRSDDGDDDDNLVHAEVTPCAYLDPNYEAQPPAYMDTDDPWISDGYAVL</sequence>
<dbReference type="GeneID" id="19948234"/>
<dbReference type="Proteomes" id="UP000030762">
    <property type="component" value="Unassembled WGS sequence"/>
</dbReference>
<dbReference type="RefSeq" id="XP_008611566.1">
    <property type="nucleotide sequence ID" value="XM_008613344.1"/>
</dbReference>
<dbReference type="AlphaFoldDB" id="T0RY25"/>
<evidence type="ECO:0000313" key="1">
    <source>
        <dbReference type="EMBL" id="EQC35282.1"/>
    </source>
</evidence>
<accession>T0RY25</accession>
<proteinExistence type="predicted"/>
<protein>
    <submittedName>
        <fullName evidence="1">Uncharacterized protein</fullName>
    </submittedName>
</protein>
<keyword evidence="2" id="KW-1185">Reference proteome</keyword>
<organism evidence="1 2">
    <name type="scientific">Saprolegnia diclina (strain VS20)</name>
    <dbReference type="NCBI Taxonomy" id="1156394"/>
    <lineage>
        <taxon>Eukaryota</taxon>
        <taxon>Sar</taxon>
        <taxon>Stramenopiles</taxon>
        <taxon>Oomycota</taxon>
        <taxon>Saprolegniomycetes</taxon>
        <taxon>Saprolegniales</taxon>
        <taxon>Saprolegniaceae</taxon>
        <taxon>Saprolegnia</taxon>
    </lineage>
</organism>
<reference evidence="1 2" key="1">
    <citation type="submission" date="2012-04" db="EMBL/GenBank/DDBJ databases">
        <title>The Genome Sequence of Saprolegnia declina VS20.</title>
        <authorList>
            <consortium name="The Broad Institute Genome Sequencing Platform"/>
            <person name="Russ C."/>
            <person name="Nusbaum C."/>
            <person name="Tyler B."/>
            <person name="van West P."/>
            <person name="Dieguez-Uribeondo J."/>
            <person name="de Bruijn I."/>
            <person name="Tripathy S."/>
            <person name="Jiang R."/>
            <person name="Young S.K."/>
            <person name="Zeng Q."/>
            <person name="Gargeya S."/>
            <person name="Fitzgerald M."/>
            <person name="Haas B."/>
            <person name="Abouelleil A."/>
            <person name="Alvarado L."/>
            <person name="Arachchi H.M."/>
            <person name="Berlin A."/>
            <person name="Chapman S.B."/>
            <person name="Goldberg J."/>
            <person name="Griggs A."/>
            <person name="Gujja S."/>
            <person name="Hansen M."/>
            <person name="Howarth C."/>
            <person name="Imamovic A."/>
            <person name="Larimer J."/>
            <person name="McCowen C."/>
            <person name="Montmayeur A."/>
            <person name="Murphy C."/>
            <person name="Neiman D."/>
            <person name="Pearson M."/>
            <person name="Priest M."/>
            <person name="Roberts A."/>
            <person name="Saif S."/>
            <person name="Shea T."/>
            <person name="Sisk P."/>
            <person name="Sykes S."/>
            <person name="Wortman J."/>
            <person name="Nusbaum C."/>
            <person name="Birren B."/>
        </authorList>
    </citation>
    <scope>NUCLEOTIDE SEQUENCE [LARGE SCALE GENOMIC DNA]</scope>
    <source>
        <strain evidence="1 2">VS20</strain>
    </source>
</reference>
<name>T0RY25_SAPDV</name>
<dbReference type="EMBL" id="JH767152">
    <property type="protein sequence ID" value="EQC35282.1"/>
    <property type="molecule type" value="Genomic_DNA"/>
</dbReference>